<dbReference type="InterPro" id="IPR029052">
    <property type="entry name" value="Metallo-depent_PP-like"/>
</dbReference>
<evidence type="ECO:0000313" key="5">
    <source>
        <dbReference type="Proteomes" id="UP001518925"/>
    </source>
</evidence>
<name>A0ABS2DK22_9BACI</name>
<dbReference type="SMART" id="SM00854">
    <property type="entry name" value="PGA_cap"/>
    <property type="match status" value="1"/>
</dbReference>
<evidence type="ECO:0000313" key="4">
    <source>
        <dbReference type="EMBL" id="MBM6618846.1"/>
    </source>
</evidence>
<gene>
    <name evidence="4" type="ORF">JR050_14345</name>
</gene>
<keyword evidence="2" id="KW-1133">Transmembrane helix</keyword>
<dbReference type="InterPro" id="IPR019079">
    <property type="entry name" value="Capsule_synth_CapA"/>
</dbReference>
<accession>A0ABS2DK22</accession>
<dbReference type="CDD" id="cd07381">
    <property type="entry name" value="MPP_CapA"/>
    <property type="match status" value="1"/>
</dbReference>
<evidence type="ECO:0000256" key="1">
    <source>
        <dbReference type="ARBA" id="ARBA00005662"/>
    </source>
</evidence>
<keyword evidence="2" id="KW-0812">Transmembrane</keyword>
<dbReference type="PANTHER" id="PTHR33393:SF12">
    <property type="entry name" value="CAPSULE BIOSYNTHESIS PROTEIN CAPA"/>
    <property type="match status" value="1"/>
</dbReference>
<feature type="domain" description="Capsule synthesis protein CapA" evidence="3">
    <location>
        <begin position="58"/>
        <end position="303"/>
    </location>
</feature>
<dbReference type="RefSeq" id="WP_204204189.1">
    <property type="nucleotide sequence ID" value="NZ_JAFELM010000035.1"/>
</dbReference>
<dbReference type="Proteomes" id="UP001518925">
    <property type="component" value="Unassembled WGS sequence"/>
</dbReference>
<dbReference type="EMBL" id="JAFELM010000035">
    <property type="protein sequence ID" value="MBM6618846.1"/>
    <property type="molecule type" value="Genomic_DNA"/>
</dbReference>
<dbReference type="InterPro" id="IPR052169">
    <property type="entry name" value="CW_Biosynth-Accessory"/>
</dbReference>
<dbReference type="Gene3D" id="3.60.21.10">
    <property type="match status" value="1"/>
</dbReference>
<keyword evidence="2" id="KW-0472">Membrane</keyword>
<evidence type="ECO:0000256" key="2">
    <source>
        <dbReference type="SAM" id="Phobius"/>
    </source>
</evidence>
<proteinExistence type="inferred from homology"/>
<dbReference type="SUPFAM" id="SSF56300">
    <property type="entry name" value="Metallo-dependent phosphatases"/>
    <property type="match status" value="1"/>
</dbReference>
<comment type="similarity">
    <text evidence="1">Belongs to the CapA family.</text>
</comment>
<reference evidence="4 5" key="1">
    <citation type="submission" date="2021-02" db="EMBL/GenBank/DDBJ databases">
        <title>Bacillus sp. RD4P76, an endophyte from a halophyte.</title>
        <authorList>
            <person name="Sun J.-Q."/>
        </authorList>
    </citation>
    <scope>NUCLEOTIDE SEQUENCE [LARGE SCALE GENOMIC DNA]</scope>
    <source>
        <strain evidence="4 5">RD4P76</strain>
    </source>
</reference>
<protein>
    <submittedName>
        <fullName evidence="4">CapA family protein</fullName>
    </submittedName>
</protein>
<keyword evidence="5" id="KW-1185">Reference proteome</keyword>
<sequence length="387" mass="43037">MSKRTRLFGYSTLILTIILFGIVFIDQVNTTDHEVYTVKSHSKRTENLSAKDFKSSATLTAVGDILIHSLVYNAAKTSNGYDFKPMFSDVKPMLETADITVANQETMIGGHEIGLSTYPSFNSPFEVGDALKDTGVDIVTIANNHTIDRGEKAIQNAINHYNKIGLPYTGAYSSPEDQTVIRTIKKNGITFSFLAYTYGTNGIPVPKDKPYLVNLIDLKIIEKDIKLAKEQSDVVVVSLHFGNEYQRMPSDEQRNIAKTVIGQGADIILGHHPHVLQPMEWIEAEDGHKGFVIYSLGNFLSSQKSIYREIGGILTLTVNKEIQDGATKIEVENPTFQSTYVSRSHRFKIVPLDKASQFGLANAPKMFTDINDHMYKLLPNTKVAQAN</sequence>
<feature type="transmembrane region" description="Helical" evidence="2">
    <location>
        <begin position="7"/>
        <end position="25"/>
    </location>
</feature>
<evidence type="ECO:0000259" key="3">
    <source>
        <dbReference type="SMART" id="SM00854"/>
    </source>
</evidence>
<comment type="caution">
    <text evidence="4">The sequence shown here is derived from an EMBL/GenBank/DDBJ whole genome shotgun (WGS) entry which is preliminary data.</text>
</comment>
<dbReference type="PANTHER" id="PTHR33393">
    <property type="entry name" value="POLYGLUTAMINE SYNTHESIS ACCESSORY PROTEIN RV0574C-RELATED"/>
    <property type="match status" value="1"/>
</dbReference>
<organism evidence="4 5">
    <name type="scientific">Bacillus suaedaesalsae</name>
    <dbReference type="NCBI Taxonomy" id="2810349"/>
    <lineage>
        <taxon>Bacteria</taxon>
        <taxon>Bacillati</taxon>
        <taxon>Bacillota</taxon>
        <taxon>Bacilli</taxon>
        <taxon>Bacillales</taxon>
        <taxon>Bacillaceae</taxon>
        <taxon>Bacillus</taxon>
    </lineage>
</organism>
<dbReference type="Pfam" id="PF09587">
    <property type="entry name" value="PGA_cap"/>
    <property type="match status" value="1"/>
</dbReference>